<evidence type="ECO:0000313" key="2">
    <source>
        <dbReference type="Proteomes" id="UP000642673"/>
    </source>
</evidence>
<reference evidence="2" key="1">
    <citation type="journal article" date="2019" name="Int. J. Syst. Evol. Microbiol.">
        <title>The Global Catalogue of Microorganisms (GCM) 10K type strain sequencing project: providing services to taxonomists for standard genome sequencing and annotation.</title>
        <authorList>
            <consortium name="The Broad Institute Genomics Platform"/>
            <consortium name="The Broad Institute Genome Sequencing Center for Infectious Disease"/>
            <person name="Wu L."/>
            <person name="Ma J."/>
        </authorList>
    </citation>
    <scope>NUCLEOTIDE SEQUENCE [LARGE SCALE GENOMIC DNA]</scope>
    <source>
        <strain evidence="2">JCM 4738</strain>
    </source>
</reference>
<dbReference type="RefSeq" id="WP_190187445.1">
    <property type="nucleotide sequence ID" value="NZ_BMVP01000020.1"/>
</dbReference>
<evidence type="ECO:0008006" key="3">
    <source>
        <dbReference type="Google" id="ProtNLM"/>
    </source>
</evidence>
<accession>A0ABQ3F4F0</accession>
<gene>
    <name evidence="1" type="ORF">GCM10010347_60690</name>
</gene>
<comment type="caution">
    <text evidence="1">The sequence shown here is derived from an EMBL/GenBank/DDBJ whole genome shotgun (WGS) entry which is preliminary data.</text>
</comment>
<sequence length="96" mass="11201">MDKRFEGFLSTYLDSEQGYDTSGYLRRTLMSFNESYVEAVREGLKHVLQDESFGPPEYERLTNIEFPDVESLRAYLQALYAYLFEGAEQQPTPPEE</sequence>
<protein>
    <recommendedName>
        <fullName evidence="3">CdiI immunity protein domain-containing protein</fullName>
    </recommendedName>
</protein>
<evidence type="ECO:0000313" key="1">
    <source>
        <dbReference type="EMBL" id="GHB81714.1"/>
    </source>
</evidence>
<name>A0ABQ3F4F0_9ACTN</name>
<keyword evidence="2" id="KW-1185">Reference proteome</keyword>
<dbReference type="EMBL" id="BMVP01000020">
    <property type="protein sequence ID" value="GHB81714.1"/>
    <property type="molecule type" value="Genomic_DNA"/>
</dbReference>
<dbReference type="Proteomes" id="UP000642673">
    <property type="component" value="Unassembled WGS sequence"/>
</dbReference>
<organism evidence="1 2">
    <name type="scientific">Streptomyces cirratus</name>
    <dbReference type="NCBI Taxonomy" id="68187"/>
    <lineage>
        <taxon>Bacteria</taxon>
        <taxon>Bacillati</taxon>
        <taxon>Actinomycetota</taxon>
        <taxon>Actinomycetes</taxon>
        <taxon>Kitasatosporales</taxon>
        <taxon>Streptomycetaceae</taxon>
        <taxon>Streptomyces</taxon>
    </lineage>
</organism>
<proteinExistence type="predicted"/>